<keyword evidence="2" id="KW-1185">Reference proteome</keyword>
<dbReference type="OrthoDB" id="6266673at2759"/>
<dbReference type="STRING" id="6210.W6U7B3"/>
<sequence>MSAEIGDIDQLEDYLGTNGSLADLKMFENMTPRVEGKIRELYKTLRQVDLPLPLGLVCLVLITFD</sequence>
<gene>
    <name evidence="1" type="ORF">EGR_07997</name>
</gene>
<dbReference type="Proteomes" id="UP000019149">
    <property type="component" value="Unassembled WGS sequence"/>
</dbReference>
<dbReference type="CTD" id="36343712"/>
<evidence type="ECO:0000313" key="1">
    <source>
        <dbReference type="EMBL" id="EUB57113.1"/>
    </source>
</evidence>
<dbReference type="GeneID" id="36343712"/>
<organism evidence="1 2">
    <name type="scientific">Echinococcus granulosus</name>
    <name type="common">Hydatid tapeworm</name>
    <dbReference type="NCBI Taxonomy" id="6210"/>
    <lineage>
        <taxon>Eukaryota</taxon>
        <taxon>Metazoa</taxon>
        <taxon>Spiralia</taxon>
        <taxon>Lophotrochozoa</taxon>
        <taxon>Platyhelminthes</taxon>
        <taxon>Cestoda</taxon>
        <taxon>Eucestoda</taxon>
        <taxon>Cyclophyllidea</taxon>
        <taxon>Taeniidae</taxon>
        <taxon>Echinococcus</taxon>
        <taxon>Echinococcus granulosus group</taxon>
    </lineage>
</organism>
<dbReference type="RefSeq" id="XP_024348309.1">
    <property type="nucleotide sequence ID" value="XM_024497246.1"/>
</dbReference>
<dbReference type="EMBL" id="APAU02000093">
    <property type="protein sequence ID" value="EUB57113.1"/>
    <property type="molecule type" value="Genomic_DNA"/>
</dbReference>
<proteinExistence type="predicted"/>
<protein>
    <submittedName>
        <fullName evidence="1">Uncharacterized protein</fullName>
    </submittedName>
</protein>
<name>W6U7B3_ECHGR</name>
<dbReference type="KEGG" id="egl:EGR_07997"/>
<comment type="caution">
    <text evidence="1">The sequence shown here is derived from an EMBL/GenBank/DDBJ whole genome shotgun (WGS) entry which is preliminary data.</text>
</comment>
<evidence type="ECO:0000313" key="2">
    <source>
        <dbReference type="Proteomes" id="UP000019149"/>
    </source>
</evidence>
<accession>W6U7B3</accession>
<dbReference type="AlphaFoldDB" id="W6U7B3"/>
<reference evidence="1 2" key="1">
    <citation type="journal article" date="2013" name="Nat. Genet.">
        <title>The genome of the hydatid tapeworm Echinococcus granulosus.</title>
        <authorList>
            <person name="Zheng H."/>
            <person name="Zhang W."/>
            <person name="Zhang L."/>
            <person name="Zhang Z."/>
            <person name="Li J."/>
            <person name="Lu G."/>
            <person name="Zhu Y."/>
            <person name="Wang Y."/>
            <person name="Huang Y."/>
            <person name="Liu J."/>
            <person name="Kang H."/>
            <person name="Chen J."/>
            <person name="Wang L."/>
            <person name="Chen A."/>
            <person name="Yu S."/>
            <person name="Gao Z."/>
            <person name="Jin L."/>
            <person name="Gu W."/>
            <person name="Wang Z."/>
            <person name="Zhao L."/>
            <person name="Shi B."/>
            <person name="Wen H."/>
            <person name="Lin R."/>
            <person name="Jones M.K."/>
            <person name="Brejova B."/>
            <person name="Vinar T."/>
            <person name="Zhao G."/>
            <person name="McManus D.P."/>
            <person name="Chen Z."/>
            <person name="Zhou Y."/>
            <person name="Wang S."/>
        </authorList>
    </citation>
    <scope>NUCLEOTIDE SEQUENCE [LARGE SCALE GENOMIC DNA]</scope>
</reference>